<accession>A0A0G4II63</accession>
<dbReference type="InterPro" id="IPR038532">
    <property type="entry name" value="NDUFS4-like_sf"/>
</dbReference>
<dbReference type="Gene3D" id="3.30.160.190">
    <property type="entry name" value="atu1810 like domain"/>
    <property type="match status" value="1"/>
</dbReference>
<organism evidence="10 12">
    <name type="scientific">Plasmodiophora brassicae</name>
    <name type="common">Clubroot disease agent</name>
    <dbReference type="NCBI Taxonomy" id="37360"/>
    <lineage>
        <taxon>Eukaryota</taxon>
        <taxon>Sar</taxon>
        <taxon>Rhizaria</taxon>
        <taxon>Endomyxa</taxon>
        <taxon>Phytomyxea</taxon>
        <taxon>Plasmodiophorida</taxon>
        <taxon>Plasmodiophoridae</taxon>
        <taxon>Plasmodiophora</taxon>
    </lineage>
</organism>
<reference evidence="11 13" key="2">
    <citation type="submission" date="2018-03" db="EMBL/GenBank/DDBJ databases">
        <authorList>
            <person name="Fogelqvist J."/>
        </authorList>
    </citation>
    <scope>NUCLEOTIDE SEQUENCE [LARGE SCALE GENOMIC DNA]</scope>
</reference>
<dbReference type="Pfam" id="PF04800">
    <property type="entry name" value="NDUS4"/>
    <property type="match status" value="1"/>
</dbReference>
<dbReference type="PANTHER" id="PTHR12219">
    <property type="entry name" value="NADH-UBIQUINONE OXIDOREDUCTASE"/>
    <property type="match status" value="1"/>
</dbReference>
<keyword evidence="8 9" id="KW-0472">Membrane</keyword>
<geneLocation type="mitochondrion" evidence="11"/>
<reference evidence="10 12" key="1">
    <citation type="submission" date="2015-02" db="EMBL/GenBank/DDBJ databases">
        <authorList>
            <person name="Chooi Y.-H."/>
        </authorList>
    </citation>
    <scope>NUCLEOTIDE SEQUENCE [LARGE SCALE GENOMIC DNA]</scope>
    <source>
        <strain evidence="10">E3</strain>
    </source>
</reference>
<evidence type="ECO:0000256" key="1">
    <source>
        <dbReference type="ARBA" id="ARBA00005882"/>
    </source>
</evidence>
<keyword evidence="7 9" id="KW-0496">Mitochondrion</keyword>
<keyword evidence="3 9" id="KW-0679">Respiratory chain</keyword>
<dbReference type="Proteomes" id="UP000039324">
    <property type="component" value="Unassembled WGS sequence"/>
</dbReference>
<dbReference type="AlphaFoldDB" id="A0A0G4II63"/>
<keyword evidence="5 9" id="KW-0809">Transit peptide</keyword>
<dbReference type="STRING" id="37360.A0A0G4II63"/>
<dbReference type="GO" id="GO:0005743">
    <property type="term" value="C:mitochondrial inner membrane"/>
    <property type="evidence" value="ECO:0007669"/>
    <property type="project" value="UniProtKB-SubCell"/>
</dbReference>
<comment type="function">
    <text evidence="9">Accessory subunit of the mitochondrial membrane respiratory chain NADH dehydrogenase (Complex I), that is believed not to be involved in catalysis. Complex I functions in the transfer of electrons from NADH to the respiratory chain. The immediate electron acceptor for the enzyme is believed to be ubiquinone.</text>
</comment>
<sequence>MWRRLLRAAATGRRGPGAAARALSTAIEEKTPEQFLALNGSQHATSLLLSRSAVVYSPAPSVMQQAKRPEKSLWLIKFEPSPKWSNPLTGWTASRDPLIQVRIKFNSREAAVQFAETHGLSYRVQEAHVKQRAPKSYATNFKWKGKPE</sequence>
<evidence type="ECO:0000313" key="10">
    <source>
        <dbReference type="EMBL" id="CEO94772.1"/>
    </source>
</evidence>
<comment type="similarity">
    <text evidence="1 9">Belongs to the complex I NDUFS4 subunit family.</text>
</comment>
<evidence type="ECO:0000256" key="6">
    <source>
        <dbReference type="ARBA" id="ARBA00022982"/>
    </source>
</evidence>
<evidence type="ECO:0000313" key="12">
    <source>
        <dbReference type="Proteomes" id="UP000039324"/>
    </source>
</evidence>
<evidence type="ECO:0000256" key="2">
    <source>
        <dbReference type="ARBA" id="ARBA00022448"/>
    </source>
</evidence>
<gene>
    <name evidence="10" type="ORF">PBRA_003585</name>
    <name evidence="11" type="ORF">PLBR_LOCUS5953</name>
</gene>
<evidence type="ECO:0000256" key="8">
    <source>
        <dbReference type="ARBA" id="ARBA00023136"/>
    </source>
</evidence>
<dbReference type="Proteomes" id="UP000290189">
    <property type="component" value="Unassembled WGS sequence"/>
</dbReference>
<evidence type="ECO:0000313" key="11">
    <source>
        <dbReference type="EMBL" id="SPQ98738.1"/>
    </source>
</evidence>
<dbReference type="OrthoDB" id="3089at2759"/>
<dbReference type="EMBL" id="OVEO01000010">
    <property type="protein sequence ID" value="SPQ98738.1"/>
    <property type="molecule type" value="Genomic_DNA"/>
</dbReference>
<evidence type="ECO:0000256" key="3">
    <source>
        <dbReference type="ARBA" id="ARBA00022660"/>
    </source>
</evidence>
<evidence type="ECO:0000313" key="13">
    <source>
        <dbReference type="Proteomes" id="UP000290189"/>
    </source>
</evidence>
<keyword evidence="4 9" id="KW-0999">Mitochondrion inner membrane</keyword>
<comment type="subcellular location">
    <subcellularLocation>
        <location evidence="9">Mitochondrion inner membrane</location>
        <topology evidence="9">Peripheral membrane protein</topology>
        <orientation evidence="9">Matrix side</orientation>
    </subcellularLocation>
</comment>
<keyword evidence="2 9" id="KW-0813">Transport</keyword>
<keyword evidence="6 9" id="KW-0249">Electron transport</keyword>
<proteinExistence type="inferred from homology"/>
<evidence type="ECO:0000256" key="5">
    <source>
        <dbReference type="ARBA" id="ARBA00022946"/>
    </source>
</evidence>
<dbReference type="GO" id="GO:0022900">
    <property type="term" value="P:electron transport chain"/>
    <property type="evidence" value="ECO:0007669"/>
    <property type="project" value="InterPro"/>
</dbReference>
<keyword evidence="12" id="KW-1185">Reference proteome</keyword>
<dbReference type="EMBL" id="CDSF01000002">
    <property type="protein sequence ID" value="CEO94772.1"/>
    <property type="molecule type" value="Genomic_DNA"/>
</dbReference>
<evidence type="ECO:0000256" key="9">
    <source>
        <dbReference type="RuleBase" id="RU367010"/>
    </source>
</evidence>
<evidence type="ECO:0000256" key="4">
    <source>
        <dbReference type="ARBA" id="ARBA00022792"/>
    </source>
</evidence>
<name>A0A0G4II63_PLABS</name>
<dbReference type="PANTHER" id="PTHR12219:SF8">
    <property type="entry name" value="NADH DEHYDROGENASE [UBIQUINONE] IRON-SULFUR PROTEIN 4, MITOCHONDRIAL"/>
    <property type="match status" value="1"/>
</dbReference>
<evidence type="ECO:0000256" key="7">
    <source>
        <dbReference type="ARBA" id="ARBA00023128"/>
    </source>
</evidence>
<protein>
    <recommendedName>
        <fullName evidence="9">NADH dehydrogenase [ubiquinone] iron-sulfur protein 4, mitochondrial</fullName>
    </recommendedName>
</protein>
<dbReference type="InterPro" id="IPR006885">
    <property type="entry name" value="NADH_UbQ_FeS_4_mit-like"/>
</dbReference>